<geneLocation type="plasmid" evidence="1 2">
    <name>pTRESU01</name>
</geneLocation>
<evidence type="ECO:0000313" key="1">
    <source>
        <dbReference type="EMBL" id="AEB15527.1"/>
    </source>
</evidence>
<dbReference type="EMBL" id="CP002632">
    <property type="protein sequence ID" value="AEB15527.1"/>
    <property type="molecule type" value="Genomic_DNA"/>
</dbReference>
<dbReference type="Proteomes" id="UP000006852">
    <property type="component" value="Plasmid pTRESU01"/>
</dbReference>
<evidence type="ECO:0000313" key="2">
    <source>
        <dbReference type="Proteomes" id="UP000006852"/>
    </source>
</evidence>
<keyword evidence="2" id="KW-1185">Reference proteome</keyword>
<gene>
    <name evidence="1" type="ordered locus">Tresu_2668</name>
</gene>
<organism evidence="1 2">
    <name type="scientific">Treponema succinifaciens (strain ATCC 33096 / DSM 2489 / 6091)</name>
    <dbReference type="NCBI Taxonomy" id="869209"/>
    <lineage>
        <taxon>Bacteria</taxon>
        <taxon>Pseudomonadati</taxon>
        <taxon>Spirochaetota</taxon>
        <taxon>Spirochaetia</taxon>
        <taxon>Spirochaetales</taxon>
        <taxon>Treponemataceae</taxon>
        <taxon>Treponema</taxon>
    </lineage>
</organism>
<reference evidence="2" key="1">
    <citation type="submission" date="2011-04" db="EMBL/GenBank/DDBJ databases">
        <title>The complete genome of plasmid of Treponema succinifaciens DSM 2489.</title>
        <authorList>
            <person name="Lucas S."/>
            <person name="Copeland A."/>
            <person name="Lapidus A."/>
            <person name="Bruce D."/>
            <person name="Goodwin L."/>
            <person name="Pitluck S."/>
            <person name="Peters L."/>
            <person name="Kyrpides N."/>
            <person name="Mavromatis K."/>
            <person name="Ivanova N."/>
            <person name="Ovchinnikova G."/>
            <person name="Teshima H."/>
            <person name="Detter J.C."/>
            <person name="Tapia R."/>
            <person name="Han C."/>
            <person name="Land M."/>
            <person name="Hauser L."/>
            <person name="Markowitz V."/>
            <person name="Cheng J.-F."/>
            <person name="Hugenholtz P."/>
            <person name="Woyke T."/>
            <person name="Wu D."/>
            <person name="Gronow S."/>
            <person name="Wellnitz S."/>
            <person name="Brambilla E."/>
            <person name="Klenk H.-P."/>
            <person name="Eisen J.A."/>
        </authorList>
    </citation>
    <scope>NUCLEOTIDE SEQUENCE [LARGE SCALE GENOMIC DNA]</scope>
    <source>
        <strain evidence="2">ATCC 33096 / DSM 2489 / 6091</strain>
        <plasmid evidence="2">Plasmid pTRESU01</plasmid>
    </source>
</reference>
<name>F2NYM8_TRES6</name>
<dbReference type="KEGG" id="tsu:Tresu_2668"/>
<protein>
    <submittedName>
        <fullName evidence="1">Uncharacterized protein</fullName>
    </submittedName>
</protein>
<dbReference type="HOGENOM" id="CLU_2182806_0_0_12"/>
<sequence length="109" mass="12446">MNIYVTERFDLAVLRKQTTDADKKLGSLKRLELLLSQKDSNAHNIISPLFIIYDMRIIDSHDVNEDNSVFDKLGIKLTGNEENYVVIGATIIFLLARCLHELAQILDKD</sequence>
<accession>F2NYM8</accession>
<proteinExistence type="predicted"/>
<keyword evidence="1" id="KW-0614">Plasmid</keyword>
<dbReference type="AlphaFoldDB" id="F2NYM8"/>